<dbReference type="EMBL" id="OZ021740">
    <property type="protein sequence ID" value="CAK9324072.1"/>
    <property type="molecule type" value="Genomic_DNA"/>
</dbReference>
<gene>
    <name evidence="1" type="ORF">CITCOLO1_LOCUS16296</name>
</gene>
<evidence type="ECO:0008006" key="3">
    <source>
        <dbReference type="Google" id="ProtNLM"/>
    </source>
</evidence>
<accession>A0ABP0YVW3</accession>
<sequence>ACSIHAEKGCLEILKHGRAILTAKKREWFYVVINVNRPKYALISDSERNSELELWHQRLSHISERGLDELL</sequence>
<keyword evidence="2" id="KW-1185">Reference proteome</keyword>
<reference evidence="1 2" key="1">
    <citation type="submission" date="2024-03" db="EMBL/GenBank/DDBJ databases">
        <authorList>
            <person name="Gkanogiannis A."/>
            <person name="Becerra Lopez-Lavalle L."/>
        </authorList>
    </citation>
    <scope>NUCLEOTIDE SEQUENCE [LARGE SCALE GENOMIC DNA]</scope>
</reference>
<evidence type="ECO:0000313" key="1">
    <source>
        <dbReference type="EMBL" id="CAK9324072.1"/>
    </source>
</evidence>
<feature type="non-terminal residue" evidence="1">
    <location>
        <position position="1"/>
    </location>
</feature>
<feature type="non-terminal residue" evidence="1">
    <location>
        <position position="71"/>
    </location>
</feature>
<proteinExistence type="predicted"/>
<evidence type="ECO:0000313" key="2">
    <source>
        <dbReference type="Proteomes" id="UP001642487"/>
    </source>
</evidence>
<organism evidence="1 2">
    <name type="scientific">Citrullus colocynthis</name>
    <name type="common">colocynth</name>
    <dbReference type="NCBI Taxonomy" id="252529"/>
    <lineage>
        <taxon>Eukaryota</taxon>
        <taxon>Viridiplantae</taxon>
        <taxon>Streptophyta</taxon>
        <taxon>Embryophyta</taxon>
        <taxon>Tracheophyta</taxon>
        <taxon>Spermatophyta</taxon>
        <taxon>Magnoliopsida</taxon>
        <taxon>eudicotyledons</taxon>
        <taxon>Gunneridae</taxon>
        <taxon>Pentapetalae</taxon>
        <taxon>rosids</taxon>
        <taxon>fabids</taxon>
        <taxon>Cucurbitales</taxon>
        <taxon>Cucurbitaceae</taxon>
        <taxon>Benincaseae</taxon>
        <taxon>Citrullus</taxon>
    </lineage>
</organism>
<dbReference type="Proteomes" id="UP001642487">
    <property type="component" value="Chromosome 6"/>
</dbReference>
<protein>
    <recommendedName>
        <fullName evidence="3">GAG-pre-integrase domain-containing protein</fullName>
    </recommendedName>
</protein>
<name>A0ABP0YVW3_9ROSI</name>